<sequence length="214" mass="25265">MTERLNNSHESIYATSFSSHFLDTLKLYNPTLADEEDKGDEDNTKEKETWEHVKDWLDKVNQKAFDNKKTYQVRRVQLISQNDNSWEEKTDDKSYVDAIETYKILYYNPGSDNIKSIVIKKAPGKPKTHARTGPKFFGEYVIFDERILVKYSFEFEYLEIYFGSIIESYIDGFKQVFDATEPNTGISDYWEQLYNSFQIKKADEKDEKPQEDDC</sequence>
<dbReference type="Proteomes" id="UP000014216">
    <property type="component" value="Unassembled WGS sequence"/>
</dbReference>
<organism evidence="1 2">
    <name type="scientific">Desulfotignum phosphitoxidans DSM 13687</name>
    <dbReference type="NCBI Taxonomy" id="1286635"/>
    <lineage>
        <taxon>Bacteria</taxon>
        <taxon>Pseudomonadati</taxon>
        <taxon>Thermodesulfobacteriota</taxon>
        <taxon>Desulfobacteria</taxon>
        <taxon>Desulfobacterales</taxon>
        <taxon>Desulfobacteraceae</taxon>
        <taxon>Desulfotignum</taxon>
    </lineage>
</organism>
<evidence type="ECO:0000313" key="1">
    <source>
        <dbReference type="EMBL" id="EMS77170.1"/>
    </source>
</evidence>
<dbReference type="EMBL" id="APJX01000023">
    <property type="protein sequence ID" value="EMS77170.1"/>
    <property type="molecule type" value="Genomic_DNA"/>
</dbReference>
<name>S0FR57_9BACT</name>
<keyword evidence="2" id="KW-1185">Reference proteome</keyword>
<evidence type="ECO:0000313" key="2">
    <source>
        <dbReference type="Proteomes" id="UP000014216"/>
    </source>
</evidence>
<gene>
    <name evidence="1" type="ORF">Dpo_24c00010</name>
</gene>
<accession>S0FR57</accession>
<reference evidence="1 2" key="1">
    <citation type="journal article" date="2013" name="Genome Announc.">
        <title>Draft Genome Sequence of Desulfotignum phosphitoxidans DSM 13687 Strain FiPS-3.</title>
        <authorList>
            <person name="Poehlein A."/>
            <person name="Daniel R."/>
            <person name="Simeonova D.D."/>
        </authorList>
    </citation>
    <scope>NUCLEOTIDE SEQUENCE [LARGE SCALE GENOMIC DNA]</scope>
    <source>
        <strain evidence="1 2">DSM 13687</strain>
    </source>
</reference>
<comment type="caution">
    <text evidence="1">The sequence shown here is derived from an EMBL/GenBank/DDBJ whole genome shotgun (WGS) entry which is preliminary data.</text>
</comment>
<proteinExistence type="predicted"/>
<dbReference type="AlphaFoldDB" id="S0FR57"/>
<protein>
    <submittedName>
        <fullName evidence="1">Uncharacterized protein</fullName>
    </submittedName>
</protein>